<accession>A0ABY5MNG0</accession>
<reference evidence="1 2" key="1">
    <citation type="submission" date="2018-07" db="EMBL/GenBank/DDBJ databases">
        <title>Genome sequence of Nitratireductor thuwali#1536.</title>
        <authorList>
            <person name="Michoud G."/>
            <person name="Merlino G."/>
            <person name="Sefrji F.O."/>
            <person name="Daffonchio D."/>
        </authorList>
    </citation>
    <scope>NUCLEOTIDE SEQUENCE [LARGE SCALE GENOMIC DNA]</scope>
    <source>
        <strain evidence="2">Nit1536</strain>
    </source>
</reference>
<dbReference type="Proteomes" id="UP001342418">
    <property type="component" value="Chromosome"/>
</dbReference>
<sequence length="104" mass="11574">MSVYAISFRIADRTTGYGSYDERYTSVVEATQALTQGRYWEETTSFLVLESSHDSSASLATSIEDLALFDPAVDLLLVINLSRKGFAVRGKNDDPDVEEIMAKR</sequence>
<keyword evidence="2" id="KW-1185">Reference proteome</keyword>
<proteinExistence type="predicted"/>
<evidence type="ECO:0000313" key="1">
    <source>
        <dbReference type="EMBL" id="UUP19519.1"/>
    </source>
</evidence>
<dbReference type="EMBL" id="CP030941">
    <property type="protein sequence ID" value="UUP19519.1"/>
    <property type="molecule type" value="Genomic_DNA"/>
</dbReference>
<name>A0ABY5MNG0_9HYPH</name>
<dbReference type="RefSeq" id="WP_338531664.1">
    <property type="nucleotide sequence ID" value="NZ_CP030941.1"/>
</dbReference>
<gene>
    <name evidence="1" type="ORF">NTH_04022</name>
</gene>
<protein>
    <submittedName>
        <fullName evidence="1">Uncharacterized protein</fullName>
    </submittedName>
</protein>
<organism evidence="1 2">
    <name type="scientific">Nitratireductor thuwali</name>
    <dbReference type="NCBI Taxonomy" id="2267699"/>
    <lineage>
        <taxon>Bacteria</taxon>
        <taxon>Pseudomonadati</taxon>
        <taxon>Pseudomonadota</taxon>
        <taxon>Alphaproteobacteria</taxon>
        <taxon>Hyphomicrobiales</taxon>
        <taxon>Phyllobacteriaceae</taxon>
        <taxon>Nitratireductor</taxon>
    </lineage>
</organism>
<evidence type="ECO:0000313" key="2">
    <source>
        <dbReference type="Proteomes" id="UP001342418"/>
    </source>
</evidence>